<sequence length="103" mass="10785">MAQPRRPVAAVVGDGSALCRIPALWTATQYDAGAVCVVLANGRCAVMDKPAERPGGTPSWLPFEEIRVAGPAEPPTPPHPSDHRVRWPVHDAGHPLPGPGGSQ</sequence>
<reference evidence="3 4" key="1">
    <citation type="submission" date="2019-12" db="EMBL/GenBank/DDBJ databases">
        <title>Streptomyces sp. strain T44 isolated from rhizosphere soil of Broussonetia papyrifera.</title>
        <authorList>
            <person name="Mo P."/>
        </authorList>
    </citation>
    <scope>NUCLEOTIDE SEQUENCE [LARGE SCALE GENOMIC DNA]</scope>
    <source>
        <strain evidence="3 4">T44</strain>
    </source>
</reference>
<protein>
    <recommendedName>
        <fullName evidence="2">Thiamine pyrophosphate enzyme TPP-binding domain-containing protein</fullName>
    </recommendedName>
</protein>
<dbReference type="InterPro" id="IPR011766">
    <property type="entry name" value="TPP_enzyme_TPP-bd"/>
</dbReference>
<feature type="region of interest" description="Disordered" evidence="1">
    <location>
        <begin position="69"/>
        <end position="103"/>
    </location>
</feature>
<gene>
    <name evidence="3" type="ORF">GQF42_04385</name>
</gene>
<dbReference type="Proteomes" id="UP000436138">
    <property type="component" value="Chromosome"/>
</dbReference>
<dbReference type="GO" id="GO:0030976">
    <property type="term" value="F:thiamine pyrophosphate binding"/>
    <property type="evidence" value="ECO:0007669"/>
    <property type="project" value="InterPro"/>
</dbReference>
<dbReference type="KEGG" id="sbro:GQF42_04385"/>
<evidence type="ECO:0000259" key="2">
    <source>
        <dbReference type="Pfam" id="PF02775"/>
    </source>
</evidence>
<name>A0A6I6MWN3_9ACTN</name>
<evidence type="ECO:0000256" key="1">
    <source>
        <dbReference type="SAM" id="MobiDB-lite"/>
    </source>
</evidence>
<dbReference type="Pfam" id="PF02775">
    <property type="entry name" value="TPP_enzyme_C"/>
    <property type="match status" value="1"/>
</dbReference>
<dbReference type="AlphaFoldDB" id="A0A6I6MWN3"/>
<proteinExistence type="predicted"/>
<dbReference type="EMBL" id="CP047020">
    <property type="protein sequence ID" value="QHA02629.1"/>
    <property type="molecule type" value="Genomic_DNA"/>
</dbReference>
<keyword evidence="4" id="KW-1185">Reference proteome</keyword>
<dbReference type="InterPro" id="IPR029061">
    <property type="entry name" value="THDP-binding"/>
</dbReference>
<dbReference type="GO" id="GO:0000287">
    <property type="term" value="F:magnesium ion binding"/>
    <property type="evidence" value="ECO:0007669"/>
    <property type="project" value="UniProtKB-ARBA"/>
</dbReference>
<evidence type="ECO:0000313" key="3">
    <source>
        <dbReference type="EMBL" id="QHA02629.1"/>
    </source>
</evidence>
<dbReference type="GO" id="GO:0003824">
    <property type="term" value="F:catalytic activity"/>
    <property type="evidence" value="ECO:0007669"/>
    <property type="project" value="InterPro"/>
</dbReference>
<dbReference type="Gene3D" id="3.40.50.970">
    <property type="match status" value="1"/>
</dbReference>
<accession>A0A6I6MWN3</accession>
<dbReference type="SUPFAM" id="SSF52518">
    <property type="entry name" value="Thiamin diphosphate-binding fold (THDP-binding)"/>
    <property type="match status" value="1"/>
</dbReference>
<feature type="domain" description="Thiamine pyrophosphate enzyme TPP-binding" evidence="2">
    <location>
        <begin position="1"/>
        <end position="55"/>
    </location>
</feature>
<evidence type="ECO:0000313" key="4">
    <source>
        <dbReference type="Proteomes" id="UP000436138"/>
    </source>
</evidence>
<organism evidence="3 4">
    <name type="scientific">Streptomyces broussonetiae</name>
    <dbReference type="NCBI Taxonomy" id="2686304"/>
    <lineage>
        <taxon>Bacteria</taxon>
        <taxon>Bacillati</taxon>
        <taxon>Actinomycetota</taxon>
        <taxon>Actinomycetes</taxon>
        <taxon>Kitasatosporales</taxon>
        <taxon>Streptomycetaceae</taxon>
        <taxon>Streptomyces</taxon>
    </lineage>
</organism>
<feature type="compositionally biased region" description="Basic and acidic residues" evidence="1">
    <location>
        <begin position="80"/>
        <end position="93"/>
    </location>
</feature>